<proteinExistence type="inferred from homology"/>
<dbReference type="Gene3D" id="1.10.8.60">
    <property type="match status" value="1"/>
</dbReference>
<organism evidence="5 6">
    <name type="scientific">Marinobacterium lacunae</name>
    <dbReference type="NCBI Taxonomy" id="1232683"/>
    <lineage>
        <taxon>Bacteria</taxon>
        <taxon>Pseudomonadati</taxon>
        <taxon>Pseudomonadota</taxon>
        <taxon>Gammaproteobacteria</taxon>
        <taxon>Oceanospirillales</taxon>
        <taxon>Oceanospirillaceae</taxon>
        <taxon>Marinobacterium</taxon>
    </lineage>
</organism>
<dbReference type="InterPro" id="IPR014721">
    <property type="entry name" value="Ribsml_uS5_D2-typ_fold_subgr"/>
</dbReference>
<evidence type="ECO:0000313" key="6">
    <source>
        <dbReference type="Proteomes" id="UP000028252"/>
    </source>
</evidence>
<dbReference type="Proteomes" id="UP000028252">
    <property type="component" value="Unassembled WGS sequence"/>
</dbReference>
<dbReference type="SUPFAM" id="SSF54211">
    <property type="entry name" value="Ribosomal protein S5 domain 2-like"/>
    <property type="match status" value="1"/>
</dbReference>
<keyword evidence="2 5" id="KW-0378">Hydrolase</keyword>
<feature type="active site" evidence="2">
    <location>
        <position position="654"/>
    </location>
</feature>
<dbReference type="GO" id="GO:0004252">
    <property type="term" value="F:serine-type endopeptidase activity"/>
    <property type="evidence" value="ECO:0007669"/>
    <property type="project" value="UniProtKB-UniRule"/>
</dbReference>
<evidence type="ECO:0000256" key="1">
    <source>
        <dbReference type="ARBA" id="ARBA00022670"/>
    </source>
</evidence>
<dbReference type="OrthoDB" id="9758568at2"/>
<dbReference type="Pfam" id="PF13654">
    <property type="entry name" value="AAA_32"/>
    <property type="match status" value="1"/>
</dbReference>
<dbReference type="InterPro" id="IPR027417">
    <property type="entry name" value="P-loop_NTPase"/>
</dbReference>
<sequence length="799" mass="88976">MALKPLDSDKLYHRCDLSDFGFTSTNDLTPDLSALGQQRAMDALQFAVGMHHDGYNLFVSGSTGVGRRELVSRMINERAKQGEAPQDWVYVHNFERAHEPCMLCLPKGAGQGLRQDMQQLIERLLIQIPATFKSDEYRNRVQEISDEFEQREESQFQALGEKAHEEQITLMRTPSGYTLGPLREGKLMTPDQFKALPEAEQTRIKAALEQLNAELTALVRELPKLQQEHREAIRALDDDITHSVIDPALSGLRQKYGTESALLEFLDQVHQDMIENVDDFFAQDKDENAKTPLHKLARSDTFRRYRINVLVSHDHNGGSPVVVEDIPSYQNLVGRIEYQAHFGTLSTDFSLIQPGALHRANGGYLIVDAQKLLSYPFAWEGLKRALRNREIRIDPLEKMYGISGTRSLEAEPMPLKLKVILIGERRLYYLLKAYDPEFSTLFKVYADFNEQLDRSRGNLEGYLGLITQLVQEEGLAPFALSGIERVIEQSSRRVDDSTKLSLNRGQLIDLLREASYCATRAGSSQVKSEHVSQALKMARTRSAQYSELMQEQIERGTIMVATEGSAVGQANGLSVFQLGDQRFGKPARISATARLGGGKVIDIERETELGGPIHTKGVMILANCIGARYARNSPLSLHASLVFEQSYGMVDGDSASALELCVLLSAISGLPIKQSLAVTGSINQRGEIQAIGGVNEKIEGFFELCKNRGLTGDQGVVIPATNVDHLILDQAVVQACEKGEFHIYAVKELDELISLLFDRKPGKADEDGRYPPASVNGCVQQQLLDWTEQARKLSGKSDN</sequence>
<dbReference type="GO" id="GO:0030163">
    <property type="term" value="P:protein catabolic process"/>
    <property type="evidence" value="ECO:0007669"/>
    <property type="project" value="InterPro"/>
</dbReference>
<comment type="similarity">
    <text evidence="2">Belongs to the peptidase S16 family.</text>
</comment>
<protein>
    <recommendedName>
        <fullName evidence="2">endopeptidase La</fullName>
        <ecNumber evidence="2">3.4.21.53</ecNumber>
    </recommendedName>
</protein>
<dbReference type="PANTHER" id="PTHR10046">
    <property type="entry name" value="ATP DEPENDENT LON PROTEASE FAMILY MEMBER"/>
    <property type="match status" value="1"/>
</dbReference>
<dbReference type="InterPro" id="IPR027065">
    <property type="entry name" value="Lon_Prtase"/>
</dbReference>
<dbReference type="PRINTS" id="PR00830">
    <property type="entry name" value="ENDOLAPTASE"/>
</dbReference>
<comment type="catalytic activity">
    <reaction evidence="2">
        <text>Hydrolysis of proteins in presence of ATP.</text>
        <dbReference type="EC" id="3.4.21.53"/>
    </reaction>
</comment>
<dbReference type="EMBL" id="JMQN01000015">
    <property type="protein sequence ID" value="KEA64713.1"/>
    <property type="molecule type" value="Genomic_DNA"/>
</dbReference>
<dbReference type="Gene3D" id="3.30.230.10">
    <property type="match status" value="1"/>
</dbReference>
<keyword evidence="1 2" id="KW-0645">Protease</keyword>
<keyword evidence="6" id="KW-1185">Reference proteome</keyword>
<evidence type="ECO:0000256" key="3">
    <source>
        <dbReference type="SAM" id="Coils"/>
    </source>
</evidence>
<dbReference type="PATRIC" id="fig|1232683.4.peg.1156"/>
<feature type="domain" description="Lon proteolytic" evidence="4">
    <location>
        <begin position="564"/>
        <end position="759"/>
    </location>
</feature>
<evidence type="ECO:0000313" key="5">
    <source>
        <dbReference type="EMBL" id="KEA64713.1"/>
    </source>
</evidence>
<dbReference type="InterPro" id="IPR046844">
    <property type="entry name" value="Lon-like_helical"/>
</dbReference>
<dbReference type="Gene3D" id="3.40.50.300">
    <property type="entry name" value="P-loop containing nucleotide triphosphate hydrolases"/>
    <property type="match status" value="2"/>
</dbReference>
<evidence type="ECO:0000256" key="2">
    <source>
        <dbReference type="PROSITE-ProRule" id="PRU01122"/>
    </source>
</evidence>
<comment type="caution">
    <text evidence="5">The sequence shown here is derived from an EMBL/GenBank/DDBJ whole genome shotgun (WGS) entry which is preliminary data.</text>
</comment>
<dbReference type="InterPro" id="IPR020568">
    <property type="entry name" value="Ribosomal_Su5_D2-typ_SF"/>
</dbReference>
<dbReference type="Pfam" id="PF20437">
    <property type="entry name" value="LonC_helical"/>
    <property type="match status" value="1"/>
</dbReference>
<dbReference type="PROSITE" id="PS51786">
    <property type="entry name" value="LON_PROTEOLYTIC"/>
    <property type="match status" value="1"/>
</dbReference>
<keyword evidence="3" id="KW-0175">Coiled coil</keyword>
<dbReference type="STRING" id="1232683.ADIMK_1166"/>
<feature type="coiled-coil region" evidence="3">
    <location>
        <begin position="201"/>
        <end position="235"/>
    </location>
</feature>
<dbReference type="GO" id="GO:0005524">
    <property type="term" value="F:ATP binding"/>
    <property type="evidence" value="ECO:0007669"/>
    <property type="project" value="InterPro"/>
</dbReference>
<accession>A0A081G1Q8</accession>
<dbReference type="SUPFAM" id="SSF52540">
    <property type="entry name" value="P-loop containing nucleoside triphosphate hydrolases"/>
    <property type="match status" value="1"/>
</dbReference>
<reference evidence="5 6" key="1">
    <citation type="submission" date="2014-04" db="EMBL/GenBank/DDBJ databases">
        <title>Marinobacterium kochiensis sp. nov., isolated from sediment sample collected from Kochi backwaters in Kerala, India.</title>
        <authorList>
            <person name="Singh A."/>
            <person name="Pinnaka A.K."/>
        </authorList>
    </citation>
    <scope>NUCLEOTIDE SEQUENCE [LARGE SCALE GENOMIC DNA]</scope>
    <source>
        <strain evidence="5 6">AK27</strain>
    </source>
</reference>
<evidence type="ECO:0000259" key="4">
    <source>
        <dbReference type="PROSITE" id="PS51786"/>
    </source>
</evidence>
<dbReference type="eggNOG" id="COG1067">
    <property type="taxonomic scope" value="Bacteria"/>
</dbReference>
<name>A0A081G1Q8_9GAMM</name>
<gene>
    <name evidence="5" type="ORF">ADIMK_1166</name>
</gene>
<dbReference type="GO" id="GO:0006508">
    <property type="term" value="P:proteolysis"/>
    <property type="evidence" value="ECO:0007669"/>
    <property type="project" value="UniProtKB-KW"/>
</dbReference>
<dbReference type="Pfam" id="PF20436">
    <property type="entry name" value="LonB_AAA-LID"/>
    <property type="match status" value="1"/>
</dbReference>
<dbReference type="Pfam" id="PF05362">
    <property type="entry name" value="Lon_C"/>
    <property type="match status" value="1"/>
</dbReference>
<dbReference type="GO" id="GO:0004176">
    <property type="term" value="F:ATP-dependent peptidase activity"/>
    <property type="evidence" value="ECO:0007669"/>
    <property type="project" value="UniProtKB-UniRule"/>
</dbReference>
<dbReference type="InterPro" id="IPR041699">
    <property type="entry name" value="AAA_32"/>
</dbReference>
<dbReference type="RefSeq" id="WP_036184869.1">
    <property type="nucleotide sequence ID" value="NZ_JMQN01000015.1"/>
</dbReference>
<dbReference type="EC" id="3.4.21.53" evidence="2"/>
<dbReference type="InterPro" id="IPR046843">
    <property type="entry name" value="LonB_AAA-LID"/>
</dbReference>
<keyword evidence="2" id="KW-0720">Serine protease</keyword>
<dbReference type="AlphaFoldDB" id="A0A081G1Q8"/>
<dbReference type="InterPro" id="IPR008269">
    <property type="entry name" value="Lon_proteolytic"/>
</dbReference>
<feature type="active site" evidence="2">
    <location>
        <position position="697"/>
    </location>
</feature>